<name>A0A8H7CW56_9AGAR</name>
<comment type="caution">
    <text evidence="1">The sequence shown here is derived from an EMBL/GenBank/DDBJ whole genome shotgun (WGS) entry which is preliminary data.</text>
</comment>
<evidence type="ECO:0000313" key="2">
    <source>
        <dbReference type="Proteomes" id="UP000620124"/>
    </source>
</evidence>
<organism evidence="1 2">
    <name type="scientific">Mycena venus</name>
    <dbReference type="NCBI Taxonomy" id="2733690"/>
    <lineage>
        <taxon>Eukaryota</taxon>
        <taxon>Fungi</taxon>
        <taxon>Dikarya</taxon>
        <taxon>Basidiomycota</taxon>
        <taxon>Agaricomycotina</taxon>
        <taxon>Agaricomycetes</taxon>
        <taxon>Agaricomycetidae</taxon>
        <taxon>Agaricales</taxon>
        <taxon>Marasmiineae</taxon>
        <taxon>Mycenaceae</taxon>
        <taxon>Mycena</taxon>
    </lineage>
</organism>
<proteinExistence type="predicted"/>
<dbReference type="Proteomes" id="UP000620124">
    <property type="component" value="Unassembled WGS sequence"/>
</dbReference>
<keyword evidence="1" id="KW-0808">Transferase</keyword>
<accession>A0A8H7CW56</accession>
<dbReference type="GO" id="GO:0016740">
    <property type="term" value="F:transferase activity"/>
    <property type="evidence" value="ECO:0007669"/>
    <property type="project" value="UniProtKB-KW"/>
</dbReference>
<gene>
    <name evidence="1" type="ORF">MVEN_01326500</name>
</gene>
<keyword evidence="2" id="KW-1185">Reference proteome</keyword>
<dbReference type="AlphaFoldDB" id="A0A8H7CW56"/>
<evidence type="ECO:0000313" key="1">
    <source>
        <dbReference type="EMBL" id="KAF7350231.1"/>
    </source>
</evidence>
<protein>
    <submittedName>
        <fullName evidence="1">Aminoglycoside phosphotransferase family protein</fullName>
    </submittedName>
</protein>
<dbReference type="OrthoDB" id="3006962at2759"/>
<sequence length="503" mass="57416">MLALIYRTDSLAPVSLHELSAVLASYGLNNVIEWDQRSVPAQLSQVKDRSSDIIFVNADYTLGTMAVRRLTLSSVRLPSTFAVWDGQKLVAARVKLPTFEQLVSKNQGEKELTTSFRELVDSKRIESYTLQQLSDISSIRMGGSFAGSGIQRYYGKSASGLGTKKLRDEIRMYQTLPERLRSHYPKLLFASDDEVSGVSMGTQYEDHPNIRDLLLNMDIAVPDAVRVLQQVLEFEFCEAYLAHKQPLPENYLHDYHFHRVWRRIAVSKELDPSFGSLVAAPWLQVNGERLPNVPSMLLRLEQDHTVVKRLQPDGASPFIHADLHLENILCDVANSRFWLIDPRGYPACDIYYDLGKLAHSYHSYYDLLHEGRHVADFSLSTDRQTAIINYEFTSKKLVARYSDLNVRMDKIIHDLLERHGESRDDIDLRIRFNEAMHFCSDMPFHINPEAKPFVAQPIYAIGAKLLAEVLQILGIGLDECVRKHDEAMVRLADMGHRPWLFEG</sequence>
<dbReference type="SUPFAM" id="SSF56112">
    <property type="entry name" value="Protein kinase-like (PK-like)"/>
    <property type="match status" value="1"/>
</dbReference>
<dbReference type="EMBL" id="JACAZI010000010">
    <property type="protein sequence ID" value="KAF7350231.1"/>
    <property type="molecule type" value="Genomic_DNA"/>
</dbReference>
<dbReference type="InterPro" id="IPR011009">
    <property type="entry name" value="Kinase-like_dom_sf"/>
</dbReference>
<reference evidence="1" key="1">
    <citation type="submission" date="2020-05" db="EMBL/GenBank/DDBJ databases">
        <title>Mycena genomes resolve the evolution of fungal bioluminescence.</title>
        <authorList>
            <person name="Tsai I.J."/>
        </authorList>
    </citation>
    <scope>NUCLEOTIDE SEQUENCE</scope>
    <source>
        <strain evidence="1">CCC161011</strain>
    </source>
</reference>